<dbReference type="AlphaFoldDB" id="A0A0C3PHF8"/>
<organism evidence="1 2">
    <name type="scientific">Pisolithus tinctorius Marx 270</name>
    <dbReference type="NCBI Taxonomy" id="870435"/>
    <lineage>
        <taxon>Eukaryota</taxon>
        <taxon>Fungi</taxon>
        <taxon>Dikarya</taxon>
        <taxon>Basidiomycota</taxon>
        <taxon>Agaricomycotina</taxon>
        <taxon>Agaricomycetes</taxon>
        <taxon>Agaricomycetidae</taxon>
        <taxon>Boletales</taxon>
        <taxon>Sclerodermatineae</taxon>
        <taxon>Pisolithaceae</taxon>
        <taxon>Pisolithus</taxon>
    </lineage>
</organism>
<reference evidence="2" key="2">
    <citation type="submission" date="2015-01" db="EMBL/GenBank/DDBJ databases">
        <title>Evolutionary Origins and Diversification of the Mycorrhizal Mutualists.</title>
        <authorList>
            <consortium name="DOE Joint Genome Institute"/>
            <consortium name="Mycorrhizal Genomics Consortium"/>
            <person name="Kohler A."/>
            <person name="Kuo A."/>
            <person name="Nagy L.G."/>
            <person name="Floudas D."/>
            <person name="Copeland A."/>
            <person name="Barry K.W."/>
            <person name="Cichocki N."/>
            <person name="Veneault-Fourrey C."/>
            <person name="LaButti K."/>
            <person name="Lindquist E.A."/>
            <person name="Lipzen A."/>
            <person name="Lundell T."/>
            <person name="Morin E."/>
            <person name="Murat C."/>
            <person name="Riley R."/>
            <person name="Ohm R."/>
            <person name="Sun H."/>
            <person name="Tunlid A."/>
            <person name="Henrissat B."/>
            <person name="Grigoriev I.V."/>
            <person name="Hibbett D.S."/>
            <person name="Martin F."/>
        </authorList>
    </citation>
    <scope>NUCLEOTIDE SEQUENCE [LARGE SCALE GENOMIC DNA]</scope>
    <source>
        <strain evidence="2">Marx 270</strain>
    </source>
</reference>
<sequence length="117" mass="13137">MVPPPPDVKWTRDQVTSRIQDPFGHAPIILVRSVTAKLIHTHCYEQARVDSSLPALVSEPSRSTSSCKSSSPYVQAFAPWMAMSKIFGSADDVFHPCQRLLRARCDRHKLKHTNPTI</sequence>
<gene>
    <name evidence="1" type="ORF">M404DRAFT_580247</name>
</gene>
<keyword evidence="2" id="KW-1185">Reference proteome</keyword>
<accession>A0A0C3PHF8</accession>
<dbReference type="HOGENOM" id="CLU_2085762_0_0_1"/>
<evidence type="ECO:0000313" key="1">
    <source>
        <dbReference type="EMBL" id="KIO13470.1"/>
    </source>
</evidence>
<dbReference type="InParanoid" id="A0A0C3PHF8"/>
<evidence type="ECO:0000313" key="2">
    <source>
        <dbReference type="Proteomes" id="UP000054217"/>
    </source>
</evidence>
<proteinExistence type="predicted"/>
<dbReference type="EMBL" id="KN831946">
    <property type="protein sequence ID" value="KIO13470.1"/>
    <property type="molecule type" value="Genomic_DNA"/>
</dbReference>
<reference evidence="1 2" key="1">
    <citation type="submission" date="2014-04" db="EMBL/GenBank/DDBJ databases">
        <authorList>
            <consortium name="DOE Joint Genome Institute"/>
            <person name="Kuo A."/>
            <person name="Kohler A."/>
            <person name="Costa M.D."/>
            <person name="Nagy L.G."/>
            <person name="Floudas D."/>
            <person name="Copeland A."/>
            <person name="Barry K.W."/>
            <person name="Cichocki N."/>
            <person name="Veneault-Fourrey C."/>
            <person name="LaButti K."/>
            <person name="Lindquist E.A."/>
            <person name="Lipzen A."/>
            <person name="Lundell T."/>
            <person name="Morin E."/>
            <person name="Murat C."/>
            <person name="Sun H."/>
            <person name="Tunlid A."/>
            <person name="Henrissat B."/>
            <person name="Grigoriev I.V."/>
            <person name="Hibbett D.S."/>
            <person name="Martin F."/>
            <person name="Nordberg H.P."/>
            <person name="Cantor M.N."/>
            <person name="Hua S.X."/>
        </authorList>
    </citation>
    <scope>NUCLEOTIDE SEQUENCE [LARGE SCALE GENOMIC DNA]</scope>
    <source>
        <strain evidence="1 2">Marx 270</strain>
    </source>
</reference>
<dbReference type="Proteomes" id="UP000054217">
    <property type="component" value="Unassembled WGS sequence"/>
</dbReference>
<name>A0A0C3PHF8_PISTI</name>
<protein>
    <submittedName>
        <fullName evidence="1">Uncharacterized protein</fullName>
    </submittedName>
</protein>